<protein>
    <submittedName>
        <fullName evidence="12">SusC/RagA family TonB-linked outer membrane protein</fullName>
    </submittedName>
</protein>
<keyword evidence="13" id="KW-1185">Reference proteome</keyword>
<dbReference type="SUPFAM" id="SSF49464">
    <property type="entry name" value="Carboxypeptidase regulatory domain-like"/>
    <property type="match status" value="1"/>
</dbReference>
<evidence type="ECO:0000256" key="9">
    <source>
        <dbReference type="RuleBase" id="RU003357"/>
    </source>
</evidence>
<keyword evidence="3 8" id="KW-1134">Transmembrane beta strand</keyword>
<dbReference type="InterPro" id="IPR012910">
    <property type="entry name" value="Plug_dom"/>
</dbReference>
<dbReference type="EMBL" id="JAFMYU010000027">
    <property type="protein sequence ID" value="MBO0934123.1"/>
    <property type="molecule type" value="Genomic_DNA"/>
</dbReference>
<evidence type="ECO:0000256" key="4">
    <source>
        <dbReference type="ARBA" id="ARBA00022692"/>
    </source>
</evidence>
<evidence type="ECO:0000256" key="1">
    <source>
        <dbReference type="ARBA" id="ARBA00004571"/>
    </source>
</evidence>
<comment type="subcellular location">
    <subcellularLocation>
        <location evidence="1 8">Cell outer membrane</location>
        <topology evidence="1 8">Multi-pass membrane protein</topology>
    </subcellularLocation>
</comment>
<evidence type="ECO:0000256" key="5">
    <source>
        <dbReference type="ARBA" id="ARBA00023077"/>
    </source>
</evidence>
<dbReference type="Gene3D" id="2.40.170.20">
    <property type="entry name" value="TonB-dependent receptor, beta-barrel domain"/>
    <property type="match status" value="1"/>
</dbReference>
<dbReference type="SUPFAM" id="SSF56935">
    <property type="entry name" value="Porins"/>
    <property type="match status" value="1"/>
</dbReference>
<feature type="domain" description="TonB-dependent receptor-like beta-barrel" evidence="10">
    <location>
        <begin position="414"/>
        <end position="834"/>
    </location>
</feature>
<keyword evidence="2 8" id="KW-0813">Transport</keyword>
<dbReference type="Proteomes" id="UP000664795">
    <property type="component" value="Unassembled WGS sequence"/>
</dbReference>
<dbReference type="InterPro" id="IPR037066">
    <property type="entry name" value="Plug_dom_sf"/>
</dbReference>
<evidence type="ECO:0000256" key="3">
    <source>
        <dbReference type="ARBA" id="ARBA00022452"/>
    </source>
</evidence>
<dbReference type="InterPro" id="IPR008969">
    <property type="entry name" value="CarboxyPept-like_regulatory"/>
</dbReference>
<feature type="domain" description="TonB-dependent receptor plug" evidence="11">
    <location>
        <begin position="130"/>
        <end position="244"/>
    </location>
</feature>
<reference evidence="12 13" key="1">
    <citation type="submission" date="2021-03" db="EMBL/GenBank/DDBJ databases">
        <title>Fibrella sp. HMF5036 genome sequencing and assembly.</title>
        <authorList>
            <person name="Kang H."/>
            <person name="Kim H."/>
            <person name="Bae S."/>
            <person name="Joh K."/>
        </authorList>
    </citation>
    <scope>NUCLEOTIDE SEQUENCE [LARGE SCALE GENOMIC DNA]</scope>
    <source>
        <strain evidence="12 13">HMF5036</strain>
    </source>
</reference>
<dbReference type="Pfam" id="PF00593">
    <property type="entry name" value="TonB_dep_Rec_b-barrel"/>
    <property type="match status" value="1"/>
</dbReference>
<accession>A0A939GA95</accession>
<dbReference type="NCBIfam" id="TIGR04057">
    <property type="entry name" value="SusC_RagA_signa"/>
    <property type="match status" value="1"/>
</dbReference>
<evidence type="ECO:0000256" key="7">
    <source>
        <dbReference type="ARBA" id="ARBA00023237"/>
    </source>
</evidence>
<dbReference type="PROSITE" id="PS52016">
    <property type="entry name" value="TONB_DEPENDENT_REC_3"/>
    <property type="match status" value="1"/>
</dbReference>
<evidence type="ECO:0000313" key="12">
    <source>
        <dbReference type="EMBL" id="MBO0934123.1"/>
    </source>
</evidence>
<comment type="similarity">
    <text evidence="8 9">Belongs to the TonB-dependent receptor family.</text>
</comment>
<evidence type="ECO:0000259" key="10">
    <source>
        <dbReference type="Pfam" id="PF00593"/>
    </source>
</evidence>
<name>A0A939GA95_9BACT</name>
<evidence type="ECO:0000259" key="11">
    <source>
        <dbReference type="Pfam" id="PF07715"/>
    </source>
</evidence>
<dbReference type="RefSeq" id="WP_207338089.1">
    <property type="nucleotide sequence ID" value="NZ_JAFMYU010000027.1"/>
</dbReference>
<dbReference type="Pfam" id="PF13715">
    <property type="entry name" value="CarbopepD_reg_2"/>
    <property type="match status" value="1"/>
</dbReference>
<dbReference type="FunFam" id="2.170.130.10:FF:000008">
    <property type="entry name" value="SusC/RagA family TonB-linked outer membrane protein"/>
    <property type="match status" value="1"/>
</dbReference>
<dbReference type="Pfam" id="PF07715">
    <property type="entry name" value="Plug"/>
    <property type="match status" value="1"/>
</dbReference>
<sequence>MKNLFISRFLGALTIDVNSLAAFLLLIVLGTGRVMAQDQTITGVVTETDGTPLPGVTVALKGTSRGANTDATGNYRIMAPATGTLVFSFVGKTPQEVPVGGKTVVNITLADDSKSLQEVVVTGYGTQRRKDLTGSIAAISSEEFQKGNIVTPEQLITGKLAGVAITPPSGQPGGTSQIRIRGGSSLNASNDPLVVIDNVPVDNTNVSGAANALSLINPNDIETFTVLKDASAAAIYGARAANGVILITTKRGASGAPRISFSTLGSVSLLTKKVSVFSADAYRALINDTSPEANFATADQRKLLGTASTDWQDQIFQAGISSDNNLSVSGSMNNIPYRLSYGYTTQNGILKTSNFQRNSVALNLSPKFLNNNLRVDISAKGSIINNRFANEGAIGAAAEFDPTRPVFSGVDTFGGFFEWLDPATGRPNTLAPRNPLGLLYNKEDRSQVNRFVGNVQLDYKLPFLTGLRANLNLALDASSSKGTIVIPSYAGEQYARGANRPGITGDLSTIGGRNNQYSQTRTNKTLEFYLNYAKDIKSINSRVDVTGGYSYQDFIRDEPAYADNLYDGRQLNPAGIPFNTQYTLLAFFGRANYTFNERYTATATIRRDGTSRFGQDARWGWFPSVGAAWSIKDEAFLKNSTTISALKLRLGYGVTGQQDLSGTGASNYAYLPRYTSSDPTAQYQFGNTFYPTLRAEGYDANLKWEQTESLNAAVDYALFNGRISGSIDFYDKKTKDLLAVIPVAAGSNLTNRILTNVGNLQNRGVEFTINTTPVKKEDLSVDVGFNITYNENKITNLSKVPDPNNIGNQTGDISGGTGNQIQIQSVGYPTNSFFVNQQVYGANGRPLEGVYVDRSVDGTINVNDRYRYQTANPKLFLGFTSQVTAGRFSGGFVLRGNFGNYVYNNLQSRLGTYQTLVNSFGYLANGSTNVLDTRFRNQQFFSDYYVQNAAFVRMDNLNLGYNFGNVFGGRSNLRASATVQNVFVITKYTGIDPEISNGIDNNFYPRPRTFSVGLNLDL</sequence>
<keyword evidence="6 8" id="KW-0472">Membrane</keyword>
<keyword evidence="7 8" id="KW-0998">Cell outer membrane</keyword>
<gene>
    <name evidence="12" type="ORF">J2I48_24160</name>
</gene>
<dbReference type="InterPro" id="IPR023997">
    <property type="entry name" value="TonB-dep_OMP_SusC/RagA_CS"/>
</dbReference>
<proteinExistence type="inferred from homology"/>
<evidence type="ECO:0000256" key="8">
    <source>
        <dbReference type="PROSITE-ProRule" id="PRU01360"/>
    </source>
</evidence>
<dbReference type="Gene3D" id="2.170.130.10">
    <property type="entry name" value="TonB-dependent receptor, plug domain"/>
    <property type="match status" value="1"/>
</dbReference>
<dbReference type="AlphaFoldDB" id="A0A939GA95"/>
<evidence type="ECO:0000256" key="2">
    <source>
        <dbReference type="ARBA" id="ARBA00022448"/>
    </source>
</evidence>
<dbReference type="Gene3D" id="2.60.40.1120">
    <property type="entry name" value="Carboxypeptidase-like, regulatory domain"/>
    <property type="match status" value="1"/>
</dbReference>
<comment type="caution">
    <text evidence="12">The sequence shown here is derived from an EMBL/GenBank/DDBJ whole genome shotgun (WGS) entry which is preliminary data.</text>
</comment>
<organism evidence="12 13">
    <name type="scientific">Fibrella aquatilis</name>
    <dbReference type="NCBI Taxonomy" id="2817059"/>
    <lineage>
        <taxon>Bacteria</taxon>
        <taxon>Pseudomonadati</taxon>
        <taxon>Bacteroidota</taxon>
        <taxon>Cytophagia</taxon>
        <taxon>Cytophagales</taxon>
        <taxon>Spirosomataceae</taxon>
        <taxon>Fibrella</taxon>
    </lineage>
</organism>
<evidence type="ECO:0000313" key="13">
    <source>
        <dbReference type="Proteomes" id="UP000664795"/>
    </source>
</evidence>
<keyword evidence="4 8" id="KW-0812">Transmembrane</keyword>
<dbReference type="GO" id="GO:0009279">
    <property type="term" value="C:cell outer membrane"/>
    <property type="evidence" value="ECO:0007669"/>
    <property type="project" value="UniProtKB-SubCell"/>
</dbReference>
<dbReference type="NCBIfam" id="TIGR04056">
    <property type="entry name" value="OMP_RagA_SusC"/>
    <property type="match status" value="1"/>
</dbReference>
<evidence type="ECO:0000256" key="6">
    <source>
        <dbReference type="ARBA" id="ARBA00023136"/>
    </source>
</evidence>
<dbReference type="InterPro" id="IPR039426">
    <property type="entry name" value="TonB-dep_rcpt-like"/>
</dbReference>
<dbReference type="InterPro" id="IPR023996">
    <property type="entry name" value="TonB-dep_OMP_SusC/RagA"/>
</dbReference>
<dbReference type="InterPro" id="IPR000531">
    <property type="entry name" value="Beta-barrel_TonB"/>
</dbReference>
<keyword evidence="5 9" id="KW-0798">TonB box</keyword>
<dbReference type="InterPro" id="IPR036942">
    <property type="entry name" value="Beta-barrel_TonB_sf"/>
</dbReference>